<feature type="compositionally biased region" description="Acidic residues" evidence="3">
    <location>
        <begin position="218"/>
        <end position="230"/>
    </location>
</feature>
<name>A0A1Z5T159_HORWE</name>
<dbReference type="EMBL" id="MUNK01000160">
    <property type="protein sequence ID" value="OTA28439.1"/>
    <property type="molecule type" value="Genomic_DNA"/>
</dbReference>
<accession>A0A1Z5T159</accession>
<feature type="region of interest" description="Disordered" evidence="3">
    <location>
        <begin position="976"/>
        <end position="1018"/>
    </location>
</feature>
<sequence>MPHATDSSDVNMGDTDEAAAIQRYLQGQGPEGGAEGFSERDIDQTDKADDAIDYEDLDDDDLPEEEVAAHGGVEESRDGVEAMDGFDGLEGFGGHEANGNVETNGFAEGDHQASDDLFDDGGLNDLFGDRTSSPEQERHQPAAQVQQQEQHSQAPPQRPGGLALPTKTGLALPGYTGIHPQARQPPTARPRHSSGAESLSPPSFREEEYSPSAMSEDVSPDEDEGEEDEVVLAQRRLFKMAKQRQAGQETGEQDEDLDMDTFYSFFPGYEKDANPRFVEFFPPRPVQYRGKLPPKPPKPIQPSKLSLDLLPDQERTFKSVAPTKGGKDLGYGFNIISFPEQAAADDDSDDGFAQNFNDDESVAGMRLEDFALICEDWDVASLGMPSVNGEQDDAPMDGDYEAEDMLRPGKKRKTTTNILDNDMAVHDLELQRVFRDPERASARLAKAPLLDLNDPHLLIDEHAAPTAAHGKHANGDAPKDLAKRYNISNDPAYDLLKENHQHKIRSTLSTTTVEHALPAHKLQYPFYRVSLDPKAKRTFHRPALELRLRLPREEFRMQRLRTIKKKERRGKDVKELFATADSLGLGDNGSMLMLEYSEEAPMMLSNFGMGSRLVNFYRKRHADDNERPKRDIGETQVLMTQDKSPFGGFGDVEQGEVVPTVQNQLYRAPVFTHEGKPEDFFLGISTTHGYGSKMYLRNMENLHTVGQQFPISEIPGEHSRRVTDAAKKRLRALAYRIYFKSLDETRRPKRWLDNASIMEHLKGHDMPQTRSKMREFMNYQAKVPGRETGIWVPPKDGSMPQDLDTVRNWVKPEEICLLDSMQVGVQRLQDLGLAKEGGTGKDGGGADDEKAELGEDANIELQLAPWRATKNFLSATQGKAMLKLHGEGDPTGRGEGFSFVKTSMKGGFQALGESVEDKIDAKKRRENGGHSYNVAKQQKAYEEYIRMIWSKQKSALSSNLEASDVEMDVDDEPADGFPGRAGTPRSSFAAGTPGGYGRRGDDETGTQFSRTSNSRYHEQDKVLIIRRTGGRDAYGNPEDTVERVTNPRVIKEYKRRRNERRLEDIDIHSYQPDGRDPELDVLVQQKIQQEIARVQRNADRREARERQKQRSGGGGIGSTSFSANSAGGAGSPSASAAGSPGPSDIDGPGAASQDQPPQKSGGTGKSGRNKDGTARKCANCGQVGHIKTNRKSVYLFFCPSCGAQSKVYPGGLVKDGLDDGDDGAGSSRSPQTKQKKGRGEKPKKKGQSSGGNSGFLEDDYSRLCPLLNGTMKTEDASANGDSSFGAVPAPLTL</sequence>
<feature type="compositionally biased region" description="Basic and acidic residues" evidence="3">
    <location>
        <begin position="1096"/>
        <end position="1108"/>
    </location>
</feature>
<dbReference type="PANTHER" id="PTHR13900">
    <property type="entry name" value="TRANSCRIPTION INITIATION FACTOR TFIID"/>
    <property type="match status" value="1"/>
</dbReference>
<organism evidence="5 6">
    <name type="scientific">Hortaea werneckii EXF-2000</name>
    <dbReference type="NCBI Taxonomy" id="1157616"/>
    <lineage>
        <taxon>Eukaryota</taxon>
        <taxon>Fungi</taxon>
        <taxon>Dikarya</taxon>
        <taxon>Ascomycota</taxon>
        <taxon>Pezizomycotina</taxon>
        <taxon>Dothideomycetes</taxon>
        <taxon>Dothideomycetidae</taxon>
        <taxon>Mycosphaerellales</taxon>
        <taxon>Teratosphaeriaceae</taxon>
        <taxon>Hortaea</taxon>
    </lineage>
</organism>
<dbReference type="STRING" id="1157616.A0A1Z5T159"/>
<evidence type="ECO:0000256" key="1">
    <source>
        <dbReference type="ARBA" id="ARBA00004123"/>
    </source>
</evidence>
<feature type="compositionally biased region" description="Polar residues" evidence="3">
    <location>
        <begin position="1"/>
        <end position="10"/>
    </location>
</feature>
<dbReference type="Pfam" id="PF12157">
    <property type="entry name" value="DUF3591"/>
    <property type="match status" value="1"/>
</dbReference>
<evidence type="ECO:0000313" key="6">
    <source>
        <dbReference type="Proteomes" id="UP000194280"/>
    </source>
</evidence>
<feature type="compositionally biased region" description="Low complexity" evidence="3">
    <location>
        <begin position="141"/>
        <end position="155"/>
    </location>
</feature>
<dbReference type="VEuPathDB" id="FungiDB:BTJ68_10245"/>
<dbReference type="InParanoid" id="A0A1Z5T159"/>
<dbReference type="Proteomes" id="UP000194280">
    <property type="component" value="Unassembled WGS sequence"/>
</dbReference>
<feature type="domain" description="Transcription initiation factor TFIID subunit 1 histone acetyltransferase" evidence="4">
    <location>
        <begin position="485"/>
        <end position="956"/>
    </location>
</feature>
<feature type="region of interest" description="Disordered" evidence="3">
    <location>
        <begin position="1209"/>
        <end position="1258"/>
    </location>
</feature>
<dbReference type="InterPro" id="IPR040240">
    <property type="entry name" value="TAF1"/>
</dbReference>
<feature type="compositionally biased region" description="Acidic residues" evidence="3">
    <location>
        <begin position="51"/>
        <end position="66"/>
    </location>
</feature>
<feature type="compositionally biased region" description="Polar residues" evidence="3">
    <location>
        <begin position="1005"/>
        <end position="1014"/>
    </location>
</feature>
<evidence type="ECO:0000259" key="4">
    <source>
        <dbReference type="Pfam" id="PF12157"/>
    </source>
</evidence>
<dbReference type="InterPro" id="IPR022591">
    <property type="entry name" value="TAF1_HAT_dom"/>
</dbReference>
<dbReference type="GO" id="GO:0016251">
    <property type="term" value="F:RNA polymerase II general transcription initiation factor activity"/>
    <property type="evidence" value="ECO:0007669"/>
    <property type="project" value="InterPro"/>
</dbReference>
<evidence type="ECO:0000256" key="2">
    <source>
        <dbReference type="ARBA" id="ARBA00023242"/>
    </source>
</evidence>
<protein>
    <recommendedName>
        <fullName evidence="4">Transcription initiation factor TFIID subunit 1 histone acetyltransferase domain-containing protein</fullName>
    </recommendedName>
</protein>
<dbReference type="FunCoup" id="A0A1Z5T159">
    <property type="interactions" value="667"/>
</dbReference>
<evidence type="ECO:0000313" key="5">
    <source>
        <dbReference type="EMBL" id="OTA28439.1"/>
    </source>
</evidence>
<feature type="compositionally biased region" description="Basic and acidic residues" evidence="3">
    <location>
        <begin position="37"/>
        <end position="50"/>
    </location>
</feature>
<feature type="compositionally biased region" description="Basic residues" evidence="3">
    <location>
        <begin position="1233"/>
        <end position="1246"/>
    </location>
</feature>
<dbReference type="OrthoDB" id="5752at2759"/>
<proteinExistence type="predicted"/>
<feature type="region of interest" description="Disordered" evidence="3">
    <location>
        <begin position="1093"/>
        <end position="1178"/>
    </location>
</feature>
<keyword evidence="2" id="KW-0539">Nucleus</keyword>
<keyword evidence="6" id="KW-1185">Reference proteome</keyword>
<dbReference type="GO" id="GO:0004402">
    <property type="term" value="F:histone acetyltransferase activity"/>
    <property type="evidence" value="ECO:0007669"/>
    <property type="project" value="InterPro"/>
</dbReference>
<dbReference type="GO" id="GO:0051123">
    <property type="term" value="P:RNA polymerase II preinitiation complex assembly"/>
    <property type="evidence" value="ECO:0007669"/>
    <property type="project" value="TreeGrafter"/>
</dbReference>
<reference evidence="5 6" key="1">
    <citation type="submission" date="2017-01" db="EMBL/GenBank/DDBJ databases">
        <title>The recent genome duplication of the halophilic yeast Hortaea werneckii: insights from long-read sequencing.</title>
        <authorList>
            <person name="Sinha S."/>
            <person name="Flibotte S."/>
            <person name="Neira M."/>
            <person name="Lenassi M."/>
            <person name="Gostincar C."/>
            <person name="Stajich J.E."/>
            <person name="Nislow C.E."/>
        </authorList>
    </citation>
    <scope>NUCLEOTIDE SEQUENCE [LARGE SCALE GENOMIC DNA]</scope>
    <source>
        <strain evidence="5 6">EXF-2000</strain>
    </source>
</reference>
<evidence type="ECO:0000256" key="3">
    <source>
        <dbReference type="SAM" id="MobiDB-lite"/>
    </source>
</evidence>
<feature type="region of interest" description="Disordered" evidence="3">
    <location>
        <begin position="1271"/>
        <end position="1293"/>
    </location>
</feature>
<feature type="compositionally biased region" description="Low complexity" evidence="3">
    <location>
        <begin position="1118"/>
        <end position="1151"/>
    </location>
</feature>
<dbReference type="GO" id="GO:0005669">
    <property type="term" value="C:transcription factor TFIID complex"/>
    <property type="evidence" value="ECO:0007669"/>
    <property type="project" value="InterPro"/>
</dbReference>
<feature type="region of interest" description="Disordered" evidence="3">
    <location>
        <begin position="1027"/>
        <end position="1046"/>
    </location>
</feature>
<comment type="caution">
    <text evidence="5">The sequence shown here is derived from an EMBL/GenBank/DDBJ whole genome shotgun (WGS) entry which is preliminary data.</text>
</comment>
<feature type="region of interest" description="Disordered" evidence="3">
    <location>
        <begin position="1"/>
        <end position="231"/>
    </location>
</feature>
<comment type="subcellular location">
    <subcellularLocation>
        <location evidence="1">Nucleus</location>
    </subcellularLocation>
</comment>
<gene>
    <name evidence="5" type="ORF">BTJ68_10245</name>
</gene>
<dbReference type="GO" id="GO:0017025">
    <property type="term" value="F:TBP-class protein binding"/>
    <property type="evidence" value="ECO:0007669"/>
    <property type="project" value="InterPro"/>
</dbReference>
<dbReference type="PANTHER" id="PTHR13900:SF0">
    <property type="entry name" value="TRANSCRIPTION INITIATION FACTOR TFIID SUBUNIT 1"/>
    <property type="match status" value="1"/>
</dbReference>